<dbReference type="SUPFAM" id="SSF53328">
    <property type="entry name" value="Formyltransferase"/>
    <property type="match status" value="1"/>
</dbReference>
<comment type="similarity">
    <text evidence="1">Belongs to the Fmt family.</text>
</comment>
<dbReference type="CDD" id="cd08704">
    <property type="entry name" value="Met_tRNA_FMT_C"/>
    <property type="match status" value="1"/>
</dbReference>
<dbReference type="FunFam" id="3.40.50.12230:FF:000001">
    <property type="entry name" value="Methionyl-tRNA formyltransferase"/>
    <property type="match status" value="1"/>
</dbReference>
<dbReference type="AlphaFoldDB" id="A0A485LYE9"/>
<feature type="domain" description="Formyl transferase N-terminal" evidence="5">
    <location>
        <begin position="1"/>
        <end position="181"/>
    </location>
</feature>
<evidence type="ECO:0000256" key="3">
    <source>
        <dbReference type="ARBA" id="ARBA00022679"/>
    </source>
</evidence>
<sequence>MRLAFMGTPEFALPSLKALIESGKHRVLSVVTQPDKPKGRGRHLVMPPVKELALEKGIPVVQPQTLKGNTELMGMLRDLALDTVIVVAYGKMIPDEMLAIPAHGFINVHASLLPAFRGAAPINRAILAGCATTGVSIMQIDSGMDSGPVFLQSEVPIPEDEDAVGLSARLSELGAEKLLETLDLLERGMIEAKPQEHDKATYAPMLKKEEGEIDWSLDPRSIHNMVRGLLPWPCAYTFFDSKMLKILKSTYRFEEHALEFGTLSKTDHELTIACKEGFLLPQVLQLEGKKALDARAFSNGLHASRVMLGNAART</sequence>
<dbReference type="InterPro" id="IPR005793">
    <property type="entry name" value="Formyl_trans_C"/>
</dbReference>
<protein>
    <recommendedName>
        <fullName evidence="2">methionyl-tRNA formyltransferase</fullName>
        <ecNumber evidence="2">2.1.2.9</ecNumber>
    </recommendedName>
</protein>
<dbReference type="HAMAP" id="MF_00182">
    <property type="entry name" value="Formyl_trans"/>
    <property type="match status" value="1"/>
</dbReference>
<dbReference type="SUPFAM" id="SSF50486">
    <property type="entry name" value="FMT C-terminal domain-like"/>
    <property type="match status" value="1"/>
</dbReference>
<dbReference type="NCBIfam" id="TIGR00460">
    <property type="entry name" value="fmt"/>
    <property type="match status" value="1"/>
</dbReference>
<dbReference type="InterPro" id="IPR036477">
    <property type="entry name" value="Formyl_transf_N_sf"/>
</dbReference>
<evidence type="ECO:0000259" key="6">
    <source>
        <dbReference type="Pfam" id="PF02911"/>
    </source>
</evidence>
<evidence type="ECO:0000256" key="1">
    <source>
        <dbReference type="ARBA" id="ARBA00010699"/>
    </source>
</evidence>
<dbReference type="CDD" id="cd08646">
    <property type="entry name" value="FMT_core_Met-tRNA-FMT_N"/>
    <property type="match status" value="1"/>
</dbReference>
<dbReference type="GO" id="GO:0004479">
    <property type="term" value="F:methionyl-tRNA formyltransferase activity"/>
    <property type="evidence" value="ECO:0007669"/>
    <property type="project" value="UniProtKB-EC"/>
</dbReference>
<evidence type="ECO:0000313" key="7">
    <source>
        <dbReference type="EMBL" id="VFU14155.1"/>
    </source>
</evidence>
<keyword evidence="3 7" id="KW-0808">Transferase</keyword>
<dbReference type="PANTHER" id="PTHR11138:SF5">
    <property type="entry name" value="METHIONYL-TRNA FORMYLTRANSFERASE, MITOCHONDRIAL"/>
    <property type="match status" value="1"/>
</dbReference>
<name>A0A485LYE9_9ZZZZ</name>
<evidence type="ECO:0000259" key="5">
    <source>
        <dbReference type="Pfam" id="PF00551"/>
    </source>
</evidence>
<dbReference type="Pfam" id="PF00551">
    <property type="entry name" value="Formyl_trans_N"/>
    <property type="match status" value="1"/>
</dbReference>
<feature type="domain" description="Formyl transferase C-terminal" evidence="6">
    <location>
        <begin position="206"/>
        <end position="301"/>
    </location>
</feature>
<dbReference type="Pfam" id="PF02911">
    <property type="entry name" value="Formyl_trans_C"/>
    <property type="match status" value="1"/>
</dbReference>
<dbReference type="PANTHER" id="PTHR11138">
    <property type="entry name" value="METHIONYL-TRNA FORMYLTRANSFERASE"/>
    <property type="match status" value="1"/>
</dbReference>
<evidence type="ECO:0000256" key="2">
    <source>
        <dbReference type="ARBA" id="ARBA00012261"/>
    </source>
</evidence>
<reference evidence="7" key="1">
    <citation type="submission" date="2019-03" db="EMBL/GenBank/DDBJ databases">
        <authorList>
            <person name="Hao L."/>
        </authorList>
    </citation>
    <scope>NUCLEOTIDE SEQUENCE</scope>
</reference>
<dbReference type="InterPro" id="IPR011034">
    <property type="entry name" value="Formyl_transferase-like_C_sf"/>
</dbReference>
<dbReference type="InterPro" id="IPR005794">
    <property type="entry name" value="Fmt"/>
</dbReference>
<dbReference type="InterPro" id="IPR044135">
    <property type="entry name" value="Met-tRNA-FMT_C"/>
</dbReference>
<keyword evidence="4" id="KW-0648">Protein biosynthesis</keyword>
<accession>A0A485LYE9</accession>
<dbReference type="GO" id="GO:0005829">
    <property type="term" value="C:cytosol"/>
    <property type="evidence" value="ECO:0007669"/>
    <property type="project" value="TreeGrafter"/>
</dbReference>
<dbReference type="Gene3D" id="3.40.50.12230">
    <property type="match status" value="1"/>
</dbReference>
<gene>
    <name evidence="7" type="primary">fmt</name>
    <name evidence="7" type="ORF">SCFA_260003</name>
</gene>
<proteinExistence type="inferred from homology"/>
<dbReference type="EC" id="2.1.2.9" evidence="2"/>
<dbReference type="InterPro" id="IPR002376">
    <property type="entry name" value="Formyl_transf_N"/>
</dbReference>
<evidence type="ECO:0000256" key="4">
    <source>
        <dbReference type="ARBA" id="ARBA00022917"/>
    </source>
</evidence>
<dbReference type="InterPro" id="IPR041711">
    <property type="entry name" value="Met-tRNA-FMT_N"/>
</dbReference>
<dbReference type="EMBL" id="CAADRM010000088">
    <property type="protein sequence ID" value="VFU14155.1"/>
    <property type="molecule type" value="Genomic_DNA"/>
</dbReference>
<organism evidence="7">
    <name type="scientific">anaerobic digester metagenome</name>
    <dbReference type="NCBI Taxonomy" id="1263854"/>
    <lineage>
        <taxon>unclassified sequences</taxon>
        <taxon>metagenomes</taxon>
        <taxon>ecological metagenomes</taxon>
    </lineage>
</organism>